<dbReference type="PRINTS" id="PR01021">
    <property type="entry name" value="OMPADOMAIN"/>
</dbReference>
<dbReference type="CDD" id="cd07185">
    <property type="entry name" value="OmpA_C-like"/>
    <property type="match status" value="1"/>
</dbReference>
<dbReference type="GO" id="GO:0009279">
    <property type="term" value="C:cell outer membrane"/>
    <property type="evidence" value="ECO:0007669"/>
    <property type="project" value="UniProtKB-SubCell"/>
</dbReference>
<comment type="caution">
    <text evidence="7">The sequence shown here is derived from an EMBL/GenBank/DDBJ whole genome shotgun (WGS) entry which is preliminary data.</text>
</comment>
<dbReference type="RefSeq" id="WP_185796074.1">
    <property type="nucleotide sequence ID" value="NZ_JACLQD010000001.1"/>
</dbReference>
<dbReference type="AlphaFoldDB" id="A0A842I4P5"/>
<dbReference type="PROSITE" id="PS01068">
    <property type="entry name" value="OMPA_1"/>
    <property type="match status" value="1"/>
</dbReference>
<sequence length="335" mass="35276">MQTRRNSAEPAARQGRAIWLAVALALAPVAPARAFTLDFNAPATAQGERRADLTSYRLPTGPFAADTVPAKLTEGSFQQTAWRLDRAGRSTLELISPLRDQIAAAGWQTLYECETAACGGFDFRYAIDVLPEPEMHVDLGDFRFLSASRSGKHGPEYLSLLVSRSADQGFVQLTLVGTEAPPDLTASTKSPELPAEAVDLSGLPTGSLPATGLQASLSAGEPAVLEDLGFASGMAALSSGDYASLRELADWLAANPEARVTLVGHTDASGSVEANTALSQKRADAVREVLVASYGIAPDRIAAKGLGPAAPRASNDTPEGRLKNRRVEVLPTPTR</sequence>
<dbReference type="InterPro" id="IPR006665">
    <property type="entry name" value="OmpA-like"/>
</dbReference>
<gene>
    <name evidence="7" type="ORF">H7F16_03090</name>
</gene>
<dbReference type="PANTHER" id="PTHR30329:SF21">
    <property type="entry name" value="LIPOPROTEIN YIAD-RELATED"/>
    <property type="match status" value="1"/>
</dbReference>
<dbReference type="PROSITE" id="PS51123">
    <property type="entry name" value="OMPA_2"/>
    <property type="match status" value="1"/>
</dbReference>
<keyword evidence="2 4" id="KW-0472">Membrane</keyword>
<keyword evidence="8" id="KW-1185">Reference proteome</keyword>
<dbReference type="Gene3D" id="3.30.1330.60">
    <property type="entry name" value="OmpA-like domain"/>
    <property type="match status" value="1"/>
</dbReference>
<reference evidence="7 8" key="1">
    <citation type="journal article" date="2017" name="Int. J. Syst. Evol. Microbiol.">
        <title>Gemmobacter straminiformis sp. nov., isolated from an artificial fountain.</title>
        <authorList>
            <person name="Kang J.Y."/>
            <person name="Kim M.J."/>
            <person name="Chun J."/>
            <person name="Son K.P."/>
            <person name="Jahng K.Y."/>
        </authorList>
    </citation>
    <scope>NUCLEOTIDE SEQUENCE [LARGE SCALE GENOMIC DNA]</scope>
    <source>
        <strain evidence="7 8">CAM-8</strain>
    </source>
</reference>
<dbReference type="PANTHER" id="PTHR30329">
    <property type="entry name" value="STATOR ELEMENT OF FLAGELLAR MOTOR COMPLEX"/>
    <property type="match status" value="1"/>
</dbReference>
<accession>A0A842I4P5</accession>
<dbReference type="InterPro" id="IPR036737">
    <property type="entry name" value="OmpA-like_sf"/>
</dbReference>
<comment type="subcellular location">
    <subcellularLocation>
        <location evidence="1">Cell outer membrane</location>
    </subcellularLocation>
</comment>
<dbReference type="InterPro" id="IPR006664">
    <property type="entry name" value="OMP_bac"/>
</dbReference>
<name>A0A842I4P5_9RHOB</name>
<evidence type="ECO:0000313" key="7">
    <source>
        <dbReference type="EMBL" id="MBC2834475.1"/>
    </source>
</evidence>
<organism evidence="7 8">
    <name type="scientific">Paragemmobacter straminiformis</name>
    <dbReference type="NCBI Taxonomy" id="2045119"/>
    <lineage>
        <taxon>Bacteria</taxon>
        <taxon>Pseudomonadati</taxon>
        <taxon>Pseudomonadota</taxon>
        <taxon>Alphaproteobacteria</taxon>
        <taxon>Rhodobacterales</taxon>
        <taxon>Paracoccaceae</taxon>
        <taxon>Paragemmobacter</taxon>
    </lineage>
</organism>
<dbReference type="EMBL" id="JACLQD010000001">
    <property type="protein sequence ID" value="MBC2834475.1"/>
    <property type="molecule type" value="Genomic_DNA"/>
</dbReference>
<evidence type="ECO:0000256" key="5">
    <source>
        <dbReference type="SAM" id="MobiDB-lite"/>
    </source>
</evidence>
<keyword evidence="3" id="KW-0998">Cell outer membrane</keyword>
<protein>
    <submittedName>
        <fullName evidence="7">OmpA family protein</fullName>
    </submittedName>
</protein>
<evidence type="ECO:0000256" key="2">
    <source>
        <dbReference type="ARBA" id="ARBA00023136"/>
    </source>
</evidence>
<feature type="region of interest" description="Disordered" evidence="5">
    <location>
        <begin position="305"/>
        <end position="335"/>
    </location>
</feature>
<feature type="compositionally biased region" description="Basic and acidic residues" evidence="5">
    <location>
        <begin position="318"/>
        <end position="328"/>
    </location>
</feature>
<evidence type="ECO:0000256" key="1">
    <source>
        <dbReference type="ARBA" id="ARBA00004442"/>
    </source>
</evidence>
<evidence type="ECO:0000256" key="4">
    <source>
        <dbReference type="PROSITE-ProRule" id="PRU00473"/>
    </source>
</evidence>
<evidence type="ECO:0000259" key="6">
    <source>
        <dbReference type="PROSITE" id="PS51123"/>
    </source>
</evidence>
<dbReference type="InterPro" id="IPR006690">
    <property type="entry name" value="OMPA-like_CS"/>
</dbReference>
<feature type="domain" description="OmpA-like" evidence="6">
    <location>
        <begin position="217"/>
        <end position="335"/>
    </location>
</feature>
<dbReference type="InterPro" id="IPR050330">
    <property type="entry name" value="Bact_OuterMem_StrucFunc"/>
</dbReference>
<dbReference type="Proteomes" id="UP000555411">
    <property type="component" value="Unassembled WGS sequence"/>
</dbReference>
<evidence type="ECO:0000313" key="8">
    <source>
        <dbReference type="Proteomes" id="UP000555411"/>
    </source>
</evidence>
<dbReference type="SUPFAM" id="SSF103088">
    <property type="entry name" value="OmpA-like"/>
    <property type="match status" value="1"/>
</dbReference>
<dbReference type="Pfam" id="PF00691">
    <property type="entry name" value="OmpA"/>
    <property type="match status" value="1"/>
</dbReference>
<proteinExistence type="predicted"/>
<evidence type="ECO:0000256" key="3">
    <source>
        <dbReference type="ARBA" id="ARBA00023237"/>
    </source>
</evidence>